<dbReference type="EMBL" id="KT318878">
    <property type="protein sequence ID" value="AKT74170.1"/>
    <property type="molecule type" value="Genomic_DNA"/>
</dbReference>
<gene>
    <name evidence="3" type="primary">kasN</name>
</gene>
<sequence length="383" mass="41702">MSRNIRVDVAVVGDGLIGMSTALHLRRRYLSVAVIGGTTQGRASTAAAGMLTPACEYDPWMPQEFYELLREGLDYYPPFLSAFGFTPESVGFRSTDFTLLDLVERPDSLQSRTEWMDKYGIENRWLSPAEVCDAEPHLSPRTFRGAIRIKDEAVVNPRALLQAMTEWASAEECPVLVGGLTGVDDEHGRLRLTTGEGDTVIADQVVIAAGSWSGQVGRAFGLDIPVCPVKGQIVRLAGPPGLLRSVAFMPSGGCGSIVSRSPGEYIVGTSEEYLRPETDNTAGVVGTILSRLCAVVPEAAEWRIEEMWSGFRPMTSDELPILARADDPRIVVATGHHRNGVLLTAVTGRLVAALIDDEAPGLSLDRFRYGRPLRPHTRFATKY</sequence>
<dbReference type="AlphaFoldDB" id="A0A0K1H2U8"/>
<evidence type="ECO:0000313" key="3">
    <source>
        <dbReference type="EMBL" id="AKT74170.1"/>
    </source>
</evidence>
<dbReference type="InterPro" id="IPR036188">
    <property type="entry name" value="FAD/NAD-bd_sf"/>
</dbReference>
<organism evidence="3">
    <name type="scientific">Streptomyces microaureus</name>
    <dbReference type="NCBI Taxonomy" id="1689400"/>
    <lineage>
        <taxon>Bacteria</taxon>
        <taxon>Bacillati</taxon>
        <taxon>Actinomycetota</taxon>
        <taxon>Actinomycetes</taxon>
        <taxon>Kitasatosporales</taxon>
        <taxon>Streptomycetaceae</taxon>
        <taxon>Streptomyces</taxon>
    </lineage>
</organism>
<name>A0A0K1H2U8_9ACTN</name>
<dbReference type="GO" id="GO:0005737">
    <property type="term" value="C:cytoplasm"/>
    <property type="evidence" value="ECO:0007669"/>
    <property type="project" value="TreeGrafter"/>
</dbReference>
<dbReference type="InterPro" id="IPR006076">
    <property type="entry name" value="FAD-dep_OxRdtase"/>
</dbReference>
<dbReference type="Gene3D" id="3.30.9.10">
    <property type="entry name" value="D-Amino Acid Oxidase, subunit A, domain 2"/>
    <property type="match status" value="1"/>
</dbReference>
<dbReference type="GO" id="GO:0016491">
    <property type="term" value="F:oxidoreductase activity"/>
    <property type="evidence" value="ECO:0007669"/>
    <property type="project" value="UniProtKB-KW"/>
</dbReference>
<dbReference type="SMR" id="A0A0K1H2U8"/>
<dbReference type="Pfam" id="PF01266">
    <property type="entry name" value="DAO"/>
    <property type="match status" value="1"/>
</dbReference>
<evidence type="ECO:0000256" key="1">
    <source>
        <dbReference type="ARBA" id="ARBA00023002"/>
    </source>
</evidence>
<reference evidence="3" key="1">
    <citation type="journal article" date="2016" name="Appl. Microbiol. Biotechnol.">
        <title>Identification and engineering of regulation-related genes toward improved kasugamycin production.</title>
        <authorList>
            <person name="Zhu C."/>
            <person name="Kang Q."/>
            <person name="Bai L."/>
            <person name="Cheng L."/>
            <person name="Deng Z."/>
        </authorList>
    </citation>
    <scope>NUCLEOTIDE SEQUENCE</scope>
    <source>
        <strain evidence="3">XM301</strain>
    </source>
</reference>
<proteinExistence type="predicted"/>
<dbReference type="SUPFAM" id="SSF51905">
    <property type="entry name" value="FAD/NAD(P)-binding domain"/>
    <property type="match status" value="1"/>
</dbReference>
<dbReference type="SUPFAM" id="SSF54373">
    <property type="entry name" value="FAD-linked reductases, C-terminal domain"/>
    <property type="match status" value="1"/>
</dbReference>
<dbReference type="PANTHER" id="PTHR13847:SF289">
    <property type="entry name" value="GLYCINE OXIDASE"/>
    <property type="match status" value="1"/>
</dbReference>
<evidence type="ECO:0000259" key="2">
    <source>
        <dbReference type="Pfam" id="PF01266"/>
    </source>
</evidence>
<dbReference type="Gene3D" id="3.50.50.60">
    <property type="entry name" value="FAD/NAD(P)-binding domain"/>
    <property type="match status" value="1"/>
</dbReference>
<protein>
    <submittedName>
        <fullName evidence="3">Putative glycine oxidase</fullName>
    </submittedName>
</protein>
<dbReference type="PANTHER" id="PTHR13847">
    <property type="entry name" value="SARCOSINE DEHYDROGENASE-RELATED"/>
    <property type="match status" value="1"/>
</dbReference>
<keyword evidence="1" id="KW-0560">Oxidoreductase</keyword>
<accession>A0A0K1H2U8</accession>
<feature type="domain" description="FAD dependent oxidoreductase" evidence="2">
    <location>
        <begin position="8"/>
        <end position="354"/>
    </location>
</feature>